<dbReference type="PANTHER" id="PTHR34039">
    <property type="entry name" value="UPF0102 PROTEIN YRAN"/>
    <property type="match status" value="1"/>
</dbReference>
<gene>
    <name evidence="3" type="ORF">SAMN05444955_106116</name>
</gene>
<dbReference type="NCBIfam" id="NF009154">
    <property type="entry name" value="PRK12497.3-3"/>
    <property type="match status" value="1"/>
</dbReference>
<keyword evidence="3" id="KW-0255">Endonuclease</keyword>
<name>A0A1H8E3J9_9BACL</name>
<dbReference type="InterPro" id="IPR011856">
    <property type="entry name" value="tRNA_endonuc-like_dom_sf"/>
</dbReference>
<dbReference type="GO" id="GO:0003676">
    <property type="term" value="F:nucleic acid binding"/>
    <property type="evidence" value="ECO:0007669"/>
    <property type="project" value="InterPro"/>
</dbReference>
<evidence type="ECO:0000256" key="1">
    <source>
        <dbReference type="ARBA" id="ARBA00006738"/>
    </source>
</evidence>
<keyword evidence="3" id="KW-0540">Nuclease</keyword>
<dbReference type="GO" id="GO:0004519">
    <property type="term" value="F:endonuclease activity"/>
    <property type="evidence" value="ECO:0007669"/>
    <property type="project" value="UniProtKB-KW"/>
</dbReference>
<dbReference type="NCBIfam" id="TIGR00252">
    <property type="entry name" value="YraN family protein"/>
    <property type="match status" value="1"/>
</dbReference>
<dbReference type="Gene3D" id="3.40.1350.10">
    <property type="match status" value="1"/>
</dbReference>
<dbReference type="AlphaFoldDB" id="A0A1H8E3J9"/>
<dbReference type="PANTHER" id="PTHR34039:SF1">
    <property type="entry name" value="UPF0102 PROTEIN YRAN"/>
    <property type="match status" value="1"/>
</dbReference>
<dbReference type="HAMAP" id="MF_00048">
    <property type="entry name" value="UPF0102"/>
    <property type="match status" value="1"/>
</dbReference>
<dbReference type="STRING" id="1173111.SAMN05444955_106116"/>
<evidence type="ECO:0000256" key="2">
    <source>
        <dbReference type="HAMAP-Rule" id="MF_00048"/>
    </source>
</evidence>
<accession>A0A1H8E3J9</accession>
<dbReference type="InterPro" id="IPR011335">
    <property type="entry name" value="Restrct_endonuc-II-like"/>
</dbReference>
<proteinExistence type="inferred from homology"/>
<dbReference type="Pfam" id="PF02021">
    <property type="entry name" value="UPF0102"/>
    <property type="match status" value="1"/>
</dbReference>
<organism evidence="3 4">
    <name type="scientific">Lihuaxuella thermophila</name>
    <dbReference type="NCBI Taxonomy" id="1173111"/>
    <lineage>
        <taxon>Bacteria</taxon>
        <taxon>Bacillati</taxon>
        <taxon>Bacillota</taxon>
        <taxon>Bacilli</taxon>
        <taxon>Bacillales</taxon>
        <taxon>Thermoactinomycetaceae</taxon>
        <taxon>Lihuaxuella</taxon>
    </lineage>
</organism>
<comment type="similarity">
    <text evidence="1 2">Belongs to the UPF0102 family.</text>
</comment>
<dbReference type="CDD" id="cd20736">
    <property type="entry name" value="PoNe_Nuclease"/>
    <property type="match status" value="1"/>
</dbReference>
<dbReference type="RefSeq" id="WP_089967230.1">
    <property type="nucleotide sequence ID" value="NZ_FOCQ01000006.1"/>
</dbReference>
<dbReference type="NCBIfam" id="NF009150">
    <property type="entry name" value="PRK12497.1-3"/>
    <property type="match status" value="1"/>
</dbReference>
<dbReference type="OrthoDB" id="9802516at2"/>
<reference evidence="3 4" key="1">
    <citation type="submission" date="2016-10" db="EMBL/GenBank/DDBJ databases">
        <authorList>
            <person name="de Groot N.N."/>
        </authorList>
    </citation>
    <scope>NUCLEOTIDE SEQUENCE [LARGE SCALE GENOMIC DNA]</scope>
    <source>
        <strain evidence="3 4">DSM 46701</strain>
    </source>
</reference>
<keyword evidence="4" id="KW-1185">Reference proteome</keyword>
<keyword evidence="3" id="KW-0378">Hydrolase</keyword>
<evidence type="ECO:0000313" key="4">
    <source>
        <dbReference type="Proteomes" id="UP000199695"/>
    </source>
</evidence>
<dbReference type="SUPFAM" id="SSF52980">
    <property type="entry name" value="Restriction endonuclease-like"/>
    <property type="match status" value="1"/>
</dbReference>
<dbReference type="Proteomes" id="UP000199695">
    <property type="component" value="Unassembled WGS sequence"/>
</dbReference>
<protein>
    <recommendedName>
        <fullName evidence="2">UPF0102 protein SAMN05444955_106116</fullName>
    </recommendedName>
</protein>
<dbReference type="EMBL" id="FOCQ01000006">
    <property type="protein sequence ID" value="SEN14062.1"/>
    <property type="molecule type" value="Genomic_DNA"/>
</dbReference>
<evidence type="ECO:0000313" key="3">
    <source>
        <dbReference type="EMBL" id="SEN14062.1"/>
    </source>
</evidence>
<sequence length="121" mass="13966">MRGDRRKEVGQAGEDAACKYLTGQGWTILDRNWTTRFGELDLIARDGEQVVFVEVRSTSGGRFGFGFQSVDFRKQQKVRRLALAYVQQKRLEHLPIRFDVISVLLNRERVPLQIDHIEGAF</sequence>
<dbReference type="InterPro" id="IPR003509">
    <property type="entry name" value="UPF0102_YraN-like"/>
</dbReference>